<evidence type="ECO:0000256" key="6">
    <source>
        <dbReference type="ARBA" id="ARBA00022989"/>
    </source>
</evidence>
<keyword evidence="3" id="KW-0813">Transport</keyword>
<gene>
    <name evidence="11" type="ORF">GCM10022255_083340</name>
</gene>
<dbReference type="Gene3D" id="1.20.1250.20">
    <property type="entry name" value="MFS general substrate transporter like domains"/>
    <property type="match status" value="2"/>
</dbReference>
<organism evidence="11 12">
    <name type="scientific">Dactylosporangium darangshiense</name>
    <dbReference type="NCBI Taxonomy" id="579108"/>
    <lineage>
        <taxon>Bacteria</taxon>
        <taxon>Bacillati</taxon>
        <taxon>Actinomycetota</taxon>
        <taxon>Actinomycetes</taxon>
        <taxon>Micromonosporales</taxon>
        <taxon>Micromonosporaceae</taxon>
        <taxon>Dactylosporangium</taxon>
    </lineage>
</organism>
<feature type="region of interest" description="Disordered" evidence="8">
    <location>
        <begin position="405"/>
        <end position="433"/>
    </location>
</feature>
<evidence type="ECO:0000256" key="1">
    <source>
        <dbReference type="ARBA" id="ARBA00004651"/>
    </source>
</evidence>
<feature type="transmembrane region" description="Helical" evidence="9">
    <location>
        <begin position="51"/>
        <end position="71"/>
    </location>
</feature>
<feature type="transmembrane region" description="Helical" evidence="9">
    <location>
        <begin position="376"/>
        <end position="395"/>
    </location>
</feature>
<name>A0ABP8DM31_9ACTN</name>
<feature type="transmembrane region" description="Helical" evidence="9">
    <location>
        <begin position="312"/>
        <end position="330"/>
    </location>
</feature>
<dbReference type="PANTHER" id="PTHR43271">
    <property type="entry name" value="BLL2771 PROTEIN"/>
    <property type="match status" value="1"/>
</dbReference>
<keyword evidence="5 9" id="KW-0812">Transmembrane</keyword>
<feature type="transmembrane region" description="Helical" evidence="9">
    <location>
        <begin position="289"/>
        <end position="306"/>
    </location>
</feature>
<feature type="domain" description="Major facilitator superfamily (MFS) profile" evidence="10">
    <location>
        <begin position="14"/>
        <end position="400"/>
    </location>
</feature>
<dbReference type="PROSITE" id="PS50850">
    <property type="entry name" value="MFS"/>
    <property type="match status" value="1"/>
</dbReference>
<dbReference type="InterPro" id="IPR020846">
    <property type="entry name" value="MFS_dom"/>
</dbReference>
<feature type="transmembrane region" description="Helical" evidence="9">
    <location>
        <begin position="256"/>
        <end position="277"/>
    </location>
</feature>
<comment type="subcellular location">
    <subcellularLocation>
        <location evidence="1">Cell membrane</location>
        <topology evidence="1">Multi-pass membrane protein</topology>
    </subcellularLocation>
</comment>
<evidence type="ECO:0000256" key="3">
    <source>
        <dbReference type="ARBA" id="ARBA00022448"/>
    </source>
</evidence>
<sequence>MGGHAKGSSSYRCVLIALGVVGMTTFAQLYYPQALIPAISRDLDVTAADAALTISGATIGLAGAVLGWSWVADRFGRAPVMKIAIVASVVLGLLVPFAPSFEVLIVVRVLQGVALGGTPALALTYLAEEVDRRDAMAAAGTYISGTVIGGLAGRLVAAPVADLTDWRTGALVVGVLSTVGALLAVLLLPAERHAHRHAKTQHGSLWRGPLWTGLIANLKNPALVILYAQACLLMGAHVAIYNYLGYRLEQQPFGLPPAVTALIFLAGLSGAVSARVAGRLASRYGRRPVLMWSSATMAAGAALTIPDRLPTVLFGLLVFSTAYFSAHSIASGWVGPTATTGTAQATSLYTLFYYAGSSLFGWIGGLAFTLGWAGTATMAIAIVLTAFACVCTTLLGRRRLLGSGPDDDPALRTTQPRASVRDSRPGVAAASQQ</sequence>
<dbReference type="Pfam" id="PF07690">
    <property type="entry name" value="MFS_1"/>
    <property type="match status" value="1"/>
</dbReference>
<dbReference type="Proteomes" id="UP001500620">
    <property type="component" value="Unassembled WGS sequence"/>
</dbReference>
<dbReference type="InterPro" id="IPR011701">
    <property type="entry name" value="MFS"/>
</dbReference>
<evidence type="ECO:0000256" key="7">
    <source>
        <dbReference type="ARBA" id="ARBA00023136"/>
    </source>
</evidence>
<evidence type="ECO:0000313" key="12">
    <source>
        <dbReference type="Proteomes" id="UP001500620"/>
    </source>
</evidence>
<evidence type="ECO:0000313" key="11">
    <source>
        <dbReference type="EMBL" id="GAA4259296.1"/>
    </source>
</evidence>
<dbReference type="PANTHER" id="PTHR43271:SF1">
    <property type="entry name" value="INNER MEMBRANE TRANSPORT PROTEIN YNFM"/>
    <property type="match status" value="1"/>
</dbReference>
<keyword evidence="12" id="KW-1185">Reference proteome</keyword>
<evidence type="ECO:0000256" key="2">
    <source>
        <dbReference type="ARBA" id="ARBA00008335"/>
    </source>
</evidence>
<feature type="transmembrane region" description="Helical" evidence="9">
    <location>
        <begin position="224"/>
        <end position="244"/>
    </location>
</feature>
<protein>
    <submittedName>
        <fullName evidence="11">MFS transporter</fullName>
    </submittedName>
</protein>
<dbReference type="EMBL" id="BAABAT010000035">
    <property type="protein sequence ID" value="GAA4259296.1"/>
    <property type="molecule type" value="Genomic_DNA"/>
</dbReference>
<feature type="transmembrane region" description="Helical" evidence="9">
    <location>
        <begin position="351"/>
        <end position="370"/>
    </location>
</feature>
<comment type="similarity">
    <text evidence="2">Belongs to the major facilitator superfamily.</text>
</comment>
<evidence type="ECO:0000259" key="10">
    <source>
        <dbReference type="PROSITE" id="PS50850"/>
    </source>
</evidence>
<accession>A0ABP8DM31</accession>
<keyword evidence="6 9" id="KW-1133">Transmembrane helix</keyword>
<feature type="transmembrane region" description="Helical" evidence="9">
    <location>
        <begin position="83"/>
        <end position="99"/>
    </location>
</feature>
<dbReference type="CDD" id="cd17324">
    <property type="entry name" value="MFS_NepI_like"/>
    <property type="match status" value="1"/>
</dbReference>
<keyword evidence="7 9" id="KW-0472">Membrane</keyword>
<comment type="caution">
    <text evidence="11">The sequence shown here is derived from an EMBL/GenBank/DDBJ whole genome shotgun (WGS) entry which is preliminary data.</text>
</comment>
<evidence type="ECO:0000256" key="5">
    <source>
        <dbReference type="ARBA" id="ARBA00022692"/>
    </source>
</evidence>
<keyword evidence="4" id="KW-1003">Cell membrane</keyword>
<reference evidence="12" key="1">
    <citation type="journal article" date="2019" name="Int. J. Syst. Evol. Microbiol.">
        <title>The Global Catalogue of Microorganisms (GCM) 10K type strain sequencing project: providing services to taxonomists for standard genome sequencing and annotation.</title>
        <authorList>
            <consortium name="The Broad Institute Genomics Platform"/>
            <consortium name="The Broad Institute Genome Sequencing Center for Infectious Disease"/>
            <person name="Wu L."/>
            <person name="Ma J."/>
        </authorList>
    </citation>
    <scope>NUCLEOTIDE SEQUENCE [LARGE SCALE GENOMIC DNA]</scope>
    <source>
        <strain evidence="12">JCM 17441</strain>
    </source>
</reference>
<feature type="transmembrane region" description="Helical" evidence="9">
    <location>
        <begin position="139"/>
        <end position="157"/>
    </location>
</feature>
<proteinExistence type="inferred from homology"/>
<feature type="transmembrane region" description="Helical" evidence="9">
    <location>
        <begin position="105"/>
        <end position="127"/>
    </location>
</feature>
<dbReference type="InterPro" id="IPR036259">
    <property type="entry name" value="MFS_trans_sf"/>
</dbReference>
<evidence type="ECO:0000256" key="9">
    <source>
        <dbReference type="SAM" id="Phobius"/>
    </source>
</evidence>
<evidence type="ECO:0000256" key="8">
    <source>
        <dbReference type="SAM" id="MobiDB-lite"/>
    </source>
</evidence>
<evidence type="ECO:0000256" key="4">
    <source>
        <dbReference type="ARBA" id="ARBA00022475"/>
    </source>
</evidence>
<dbReference type="SUPFAM" id="SSF103473">
    <property type="entry name" value="MFS general substrate transporter"/>
    <property type="match status" value="1"/>
</dbReference>
<feature type="transmembrane region" description="Helical" evidence="9">
    <location>
        <begin position="12"/>
        <end position="31"/>
    </location>
</feature>
<feature type="transmembrane region" description="Helical" evidence="9">
    <location>
        <begin position="169"/>
        <end position="190"/>
    </location>
</feature>